<gene>
    <name evidence="1" type="ORF">GB864_12995</name>
</gene>
<name>A0A6I4NZ72_9MICO</name>
<dbReference type="AlphaFoldDB" id="A0A6I4NZ72"/>
<sequence>GWDGGGYRHAMPVAAEPGADVVFAVQAKCPAGIEDRELLVERLAEAAAADPSRRVVVKVRARAGEAQTHAETFDLGDLVGALGERAPANLVVADGPMDAALAGAGALVTVSSTAALEALARGLPVLLLDDWGVSDRMINTVFTGSGLFGSTSELVEGRFRRPRITWLADNYFHGAAADDWMPRLDALADLRDAGGLRKPVRRHGRAGGALRRAWERKLQLGDHDRSLTGSAAYALGVPARGLVRGVRRLRRRLEAPVATTA</sequence>
<dbReference type="Proteomes" id="UP000438182">
    <property type="component" value="Unassembled WGS sequence"/>
</dbReference>
<dbReference type="RefSeq" id="WP_336603991.1">
    <property type="nucleotide sequence ID" value="NZ_WSTA01000062.1"/>
</dbReference>
<dbReference type="Pfam" id="PF20471">
    <property type="entry name" value="DUF6716"/>
    <property type="match status" value="1"/>
</dbReference>
<organism evidence="1 2">
    <name type="scientific">Agromyces seonyuensis</name>
    <dbReference type="NCBI Taxonomy" id="2662446"/>
    <lineage>
        <taxon>Bacteria</taxon>
        <taxon>Bacillati</taxon>
        <taxon>Actinomycetota</taxon>
        <taxon>Actinomycetes</taxon>
        <taxon>Micrococcales</taxon>
        <taxon>Microbacteriaceae</taxon>
        <taxon>Agromyces</taxon>
    </lineage>
</organism>
<dbReference type="EMBL" id="WSTA01000062">
    <property type="protein sequence ID" value="MWB99461.1"/>
    <property type="molecule type" value="Genomic_DNA"/>
</dbReference>
<keyword evidence="2" id="KW-1185">Reference proteome</keyword>
<accession>A0A6I4NZ72</accession>
<evidence type="ECO:0000313" key="1">
    <source>
        <dbReference type="EMBL" id="MWB99461.1"/>
    </source>
</evidence>
<proteinExistence type="predicted"/>
<reference evidence="1 2" key="1">
    <citation type="submission" date="2019-12" db="EMBL/GenBank/DDBJ databases">
        <authorList>
            <person name="Kim Y.S."/>
        </authorList>
    </citation>
    <scope>NUCLEOTIDE SEQUENCE [LARGE SCALE GENOMIC DNA]</scope>
    <source>
        <strain evidence="1 2">MMS17-SY077</strain>
    </source>
</reference>
<dbReference type="SUPFAM" id="SSF53756">
    <property type="entry name" value="UDP-Glycosyltransferase/glycogen phosphorylase"/>
    <property type="match status" value="1"/>
</dbReference>
<feature type="non-terminal residue" evidence="1">
    <location>
        <position position="1"/>
    </location>
</feature>
<dbReference type="InterPro" id="IPR046561">
    <property type="entry name" value="DUF6716"/>
</dbReference>
<evidence type="ECO:0000313" key="2">
    <source>
        <dbReference type="Proteomes" id="UP000438182"/>
    </source>
</evidence>
<protein>
    <recommendedName>
        <fullName evidence="3">Glycosyltransferase</fullName>
    </recommendedName>
</protein>
<evidence type="ECO:0008006" key="3">
    <source>
        <dbReference type="Google" id="ProtNLM"/>
    </source>
</evidence>
<comment type="caution">
    <text evidence="1">The sequence shown here is derived from an EMBL/GenBank/DDBJ whole genome shotgun (WGS) entry which is preliminary data.</text>
</comment>